<feature type="region of interest" description="Disordered" evidence="1">
    <location>
        <begin position="83"/>
        <end position="102"/>
    </location>
</feature>
<dbReference type="Pfam" id="PF07875">
    <property type="entry name" value="Coat_F"/>
    <property type="match status" value="1"/>
</dbReference>
<dbReference type="InterPro" id="IPR012851">
    <property type="entry name" value="Spore_coat_CotF-like"/>
</dbReference>
<evidence type="ECO:0000313" key="3">
    <source>
        <dbReference type="Proteomes" id="UP000595897"/>
    </source>
</evidence>
<dbReference type="Proteomes" id="UP000595897">
    <property type="component" value="Chromosome"/>
</dbReference>
<accession>A0A7R7IC71</accession>
<dbReference type="EMBL" id="AP024169">
    <property type="protein sequence ID" value="BCN30423.1"/>
    <property type="molecule type" value="Genomic_DNA"/>
</dbReference>
<keyword evidence="2" id="KW-0167">Capsid protein</keyword>
<reference evidence="2 3" key="1">
    <citation type="submission" date="2020-11" db="EMBL/GenBank/DDBJ databases">
        <title>Draft genome sequencing of a Lachnospiraceae strain isolated from anoxic soil subjected to BSD treatment.</title>
        <authorList>
            <person name="Uek A."/>
            <person name="Tonouchi A."/>
        </authorList>
    </citation>
    <scope>NUCLEOTIDE SEQUENCE [LARGE SCALE GENOMIC DNA]</scope>
    <source>
        <strain evidence="2 3">TB5</strain>
    </source>
</reference>
<gene>
    <name evidence="2" type="ORF">bsdtb5_17180</name>
</gene>
<evidence type="ECO:0000313" key="2">
    <source>
        <dbReference type="EMBL" id="BCN30423.1"/>
    </source>
</evidence>
<dbReference type="AlphaFoldDB" id="A0A7R7IC71"/>
<dbReference type="RefSeq" id="WP_330611985.1">
    <property type="nucleotide sequence ID" value="NZ_AP024169.1"/>
</dbReference>
<protein>
    <submittedName>
        <fullName evidence="2">Coat protein F</fullName>
    </submittedName>
</protein>
<keyword evidence="3" id="KW-1185">Reference proteome</keyword>
<keyword evidence="2" id="KW-0946">Virion</keyword>
<sequence length="102" mass="11388">MMNEKTIVADALNSVNNGLKSLGDMISQTENQQLRQTLIQMRNETETCQYELFTLAKTKGYYHPAEKAREDEIQSIKSIVSQLSMGSQGQSTQGVGTQGRMQ</sequence>
<proteinExistence type="predicted"/>
<name>A0A7R7IC71_9FIRM</name>
<evidence type="ECO:0000256" key="1">
    <source>
        <dbReference type="SAM" id="MobiDB-lite"/>
    </source>
</evidence>
<dbReference type="KEGG" id="ahb:bsdtb5_17180"/>
<organism evidence="2 3">
    <name type="scientific">Anaeromicropila herbilytica</name>
    <dbReference type="NCBI Taxonomy" id="2785025"/>
    <lineage>
        <taxon>Bacteria</taxon>
        <taxon>Bacillati</taxon>
        <taxon>Bacillota</taxon>
        <taxon>Clostridia</taxon>
        <taxon>Lachnospirales</taxon>
        <taxon>Lachnospiraceae</taxon>
        <taxon>Anaeromicropila</taxon>
    </lineage>
</organism>